<gene>
    <name evidence="2" type="ORF">KYK14_07680</name>
</gene>
<protein>
    <recommendedName>
        <fullName evidence="4">PIN domain-containing protein</fullName>
    </recommendedName>
</protein>
<evidence type="ECO:0000256" key="1">
    <source>
        <dbReference type="SAM" id="Phobius"/>
    </source>
</evidence>
<comment type="caution">
    <text evidence="2">The sequence shown here is derived from an EMBL/GenBank/DDBJ whole genome shotgun (WGS) entry which is preliminary data.</text>
</comment>
<evidence type="ECO:0000313" key="2">
    <source>
        <dbReference type="EMBL" id="MBW3128426.1"/>
    </source>
</evidence>
<keyword evidence="1" id="KW-1133">Transmembrane helix</keyword>
<reference evidence="2 3" key="1">
    <citation type="submission" date="2021-07" db="EMBL/GenBank/DDBJ databases">
        <title>Hymenobacter profundi sp. nov., isolated from deep-sea water.</title>
        <authorList>
            <person name="Kim M.K."/>
        </authorList>
    </citation>
    <scope>NUCLEOTIDE SEQUENCE [LARGE SCALE GENOMIC DNA]</scope>
    <source>
        <strain evidence="2 3">M2</strain>
    </source>
</reference>
<dbReference type="RefSeq" id="WP_219158242.1">
    <property type="nucleotide sequence ID" value="NZ_JAHWGL010000021.1"/>
</dbReference>
<evidence type="ECO:0000313" key="3">
    <source>
        <dbReference type="Proteomes" id="UP000826188"/>
    </source>
</evidence>
<sequence length="662" mass="76267">MKITQSTQQVATGFDLFRLNCMLEDSTAANFNQVVESVVIDFLFDQEDEVTVSDVYSYTSTYLGIPIHLEQFLPIVDKSQNIQKRADVELVYLSLSGTKREDINRNLAENDISKQINKFLHSKNYDQGVGPVLLEMLNISVYENINSFASENIKSIISKNLDTKFSLENIKLFNDFLDEKDTEKNNVLFKHFLKAVEFAIVTSGKGVKNFSANIFSNKTYLIDTNVIFRYLGVGGPERKANLEQLFDMCHHQGIKFIITNHTNKEFRKKLSKSAQFLEKVLYGVDTKLAQEVFSDNSIRFNQDFVSHYLAYQAAGIVSKPSLYDTQLLADFSAFCKKYNIEQKEMKFEAGKIKSISDAIWNEKHKTRSYYTREASEVDANNILSVQNLRGSNNHNYADVKSFYLTTDKSLNQILDTNSRIAETILPSQLYLLHSCLSGEASAIDFSTFASFLKKRTTAYKYAGKEILRFVSSLQSVTSDSDRAIDIIKAYIDKRYLDAKIEDSDIKHVSFKEFATTEMDKKVEDLSSTLDAARKRNNDFDNMLNMQNQEILRILKSTLFYTRAIDIFIIIIVIPFTSYYTKKILGQNENLFFITLIMLEFIKYIISSKTSVLQRIWRNMFRYIVKNSSLYRAQHDKEKFNSLVEKAFPSLTTNIYTYQVPNN</sequence>
<dbReference type="EMBL" id="JAHWGL010000021">
    <property type="protein sequence ID" value="MBW3128426.1"/>
    <property type="molecule type" value="Genomic_DNA"/>
</dbReference>
<keyword evidence="1" id="KW-0472">Membrane</keyword>
<proteinExistence type="predicted"/>
<feature type="transmembrane region" description="Helical" evidence="1">
    <location>
        <begin position="591"/>
        <end position="611"/>
    </location>
</feature>
<name>A0ABS6WZG4_9BACT</name>
<evidence type="ECO:0008006" key="4">
    <source>
        <dbReference type="Google" id="ProtNLM"/>
    </source>
</evidence>
<feature type="transmembrane region" description="Helical" evidence="1">
    <location>
        <begin position="559"/>
        <end position="579"/>
    </location>
</feature>
<organism evidence="2 3">
    <name type="scientific">Hymenobacter profundi</name>
    <dbReference type="NCBI Taxonomy" id="1982110"/>
    <lineage>
        <taxon>Bacteria</taxon>
        <taxon>Pseudomonadati</taxon>
        <taxon>Bacteroidota</taxon>
        <taxon>Cytophagia</taxon>
        <taxon>Cytophagales</taxon>
        <taxon>Hymenobacteraceae</taxon>
        <taxon>Hymenobacter</taxon>
    </lineage>
</organism>
<dbReference type="Proteomes" id="UP000826188">
    <property type="component" value="Unassembled WGS sequence"/>
</dbReference>
<keyword evidence="1" id="KW-0812">Transmembrane</keyword>
<keyword evidence="3" id="KW-1185">Reference proteome</keyword>
<accession>A0ABS6WZG4</accession>